<gene>
    <name evidence="2" type="ORF">HLV38_03575</name>
</gene>
<dbReference type="GO" id="GO:0005886">
    <property type="term" value="C:plasma membrane"/>
    <property type="evidence" value="ECO:0007669"/>
    <property type="project" value="TreeGrafter"/>
</dbReference>
<dbReference type="EMBL" id="CP053716">
    <property type="protein sequence ID" value="QKF07301.1"/>
    <property type="molecule type" value="Genomic_DNA"/>
</dbReference>
<protein>
    <submittedName>
        <fullName evidence="2">Dimethyl sulfoxide reductase anchor subunit</fullName>
    </submittedName>
</protein>
<feature type="transmembrane region" description="Helical" evidence="1">
    <location>
        <begin position="228"/>
        <end position="249"/>
    </location>
</feature>
<keyword evidence="1" id="KW-1133">Transmembrane helix</keyword>
<feature type="transmembrane region" description="Helical" evidence="1">
    <location>
        <begin position="270"/>
        <end position="291"/>
    </location>
</feature>
<accession>A0A6M8J2F7</accession>
<proteinExistence type="predicted"/>
<reference evidence="3" key="1">
    <citation type="submission" date="2020-05" db="EMBL/GenBank/DDBJ databases">
        <title>Novel species in genus Nocardioides.</title>
        <authorList>
            <person name="Zhang G."/>
        </authorList>
    </citation>
    <scope>NUCLEOTIDE SEQUENCE [LARGE SCALE GENOMIC DNA]</scope>
    <source>
        <strain evidence="3">zg-1050</strain>
    </source>
</reference>
<keyword evidence="3" id="KW-1185">Reference proteome</keyword>
<feature type="transmembrane region" description="Helical" evidence="1">
    <location>
        <begin position="122"/>
        <end position="143"/>
    </location>
</feature>
<dbReference type="RefSeq" id="WP_173164339.1">
    <property type="nucleotide sequence ID" value="NZ_CP053716.1"/>
</dbReference>
<evidence type="ECO:0000256" key="1">
    <source>
        <dbReference type="SAM" id="Phobius"/>
    </source>
</evidence>
<dbReference type="InterPro" id="IPR007059">
    <property type="entry name" value="DmsC"/>
</dbReference>
<keyword evidence="1" id="KW-0812">Transmembrane</keyword>
<feature type="transmembrane region" description="Helical" evidence="1">
    <location>
        <begin position="158"/>
        <end position="177"/>
    </location>
</feature>
<dbReference type="PANTHER" id="PTHR38095">
    <property type="entry name" value="ANAEROBIC DIMETHYL SULFOXIDE REDUCTASE CHAIN YNFH"/>
    <property type="match status" value="1"/>
</dbReference>
<dbReference type="GO" id="GO:0009389">
    <property type="term" value="F:dimethyl sulfoxide reductase activity"/>
    <property type="evidence" value="ECO:0007669"/>
    <property type="project" value="TreeGrafter"/>
</dbReference>
<feature type="transmembrane region" description="Helical" evidence="1">
    <location>
        <begin position="48"/>
        <end position="72"/>
    </location>
</feature>
<dbReference type="Proteomes" id="UP000503297">
    <property type="component" value="Chromosome"/>
</dbReference>
<dbReference type="Pfam" id="PF04976">
    <property type="entry name" value="DmsC"/>
    <property type="match status" value="1"/>
</dbReference>
<dbReference type="PANTHER" id="PTHR38095:SF2">
    <property type="entry name" value="ANAEROBIC DIMETHYL SULFOXIDE REDUCTASE CHAIN C"/>
    <property type="match status" value="1"/>
</dbReference>
<dbReference type="KEGG" id="bwa:HLV38_03575"/>
<dbReference type="GO" id="GO:0019645">
    <property type="term" value="P:anaerobic electron transport chain"/>
    <property type="evidence" value="ECO:0007669"/>
    <property type="project" value="InterPro"/>
</dbReference>
<feature type="transmembrane region" description="Helical" evidence="1">
    <location>
        <begin position="12"/>
        <end position="36"/>
    </location>
</feature>
<evidence type="ECO:0000313" key="3">
    <source>
        <dbReference type="Proteomes" id="UP000503297"/>
    </source>
</evidence>
<name>A0A6M8J2F7_9ACTN</name>
<feature type="transmembrane region" description="Helical" evidence="1">
    <location>
        <begin position="92"/>
        <end position="110"/>
    </location>
</feature>
<sequence length="306" mass="31930">MEYLLANGFHEITLVLFTTLAPLGAVAFLVAAAPLVREPLSLERRMVVLKWLSIPLVAASVGLVVSATHLGNPANALYVVAGIGRSPLSNEVAAAILFLVSAGTFWLASFGQRQSLPLMRAWYAELVVAAVLFVAAVGLAYGVDTIPAWNLPTVPLSIWANAVLGGTCLGAATGRLARAGFDGARARAVELGAMAVALAANGAVYLAHRMLMQGMRNAIVHVEAVMPLFDASLLAFLLLSAGAVGARVLQRRAAQACDRRSGPTGEGVAVRLMVVAELAPPAAIAVGVFLMRFSFYCTHFTVGLAV</sequence>
<dbReference type="GO" id="GO:0009390">
    <property type="term" value="C:dimethyl sulfoxide reductase complex"/>
    <property type="evidence" value="ECO:0007669"/>
    <property type="project" value="TreeGrafter"/>
</dbReference>
<evidence type="ECO:0000313" key="2">
    <source>
        <dbReference type="EMBL" id="QKF07301.1"/>
    </source>
</evidence>
<organism evidence="2 3">
    <name type="scientific">Berryella wangjianweii</name>
    <dbReference type="NCBI Taxonomy" id="2734634"/>
    <lineage>
        <taxon>Bacteria</taxon>
        <taxon>Bacillati</taxon>
        <taxon>Actinomycetota</taxon>
        <taxon>Coriobacteriia</taxon>
        <taxon>Eggerthellales</taxon>
        <taxon>Eggerthellaceae</taxon>
        <taxon>Berryella</taxon>
    </lineage>
</organism>
<feature type="transmembrane region" description="Helical" evidence="1">
    <location>
        <begin position="189"/>
        <end position="208"/>
    </location>
</feature>
<dbReference type="AlphaFoldDB" id="A0A6M8J2F7"/>
<keyword evidence="1" id="KW-0472">Membrane</keyword>